<name>A0ACC7NAP9_9BURK</name>
<comment type="caution">
    <text evidence="1">The sequence shown here is derived from an EMBL/GenBank/DDBJ whole genome shotgun (WGS) entry which is preliminary data.</text>
</comment>
<sequence length="122" mass="12791">MLLVDDSEDTLDAFRALLEMKGAKVRAELSGKAALAAAAEARFDLILSDIGMPGMSGYELMAQLRKSPRMATTPAIALTGFGREKDASEALQAGFNAHVAKPVSLAALLAAVRQSGLARDDT</sequence>
<proteinExistence type="predicted"/>
<dbReference type="Proteomes" id="UP001629235">
    <property type="component" value="Unassembled WGS sequence"/>
</dbReference>
<protein>
    <submittedName>
        <fullName evidence="1">Response regulator</fullName>
    </submittedName>
</protein>
<organism evidence="1 2">
    <name type="scientific">Paraburkholderia rhynchosiae</name>
    <dbReference type="NCBI Taxonomy" id="487049"/>
    <lineage>
        <taxon>Bacteria</taxon>
        <taxon>Pseudomonadati</taxon>
        <taxon>Pseudomonadota</taxon>
        <taxon>Betaproteobacteria</taxon>
        <taxon>Burkholderiales</taxon>
        <taxon>Burkholderiaceae</taxon>
        <taxon>Paraburkholderia</taxon>
    </lineage>
</organism>
<evidence type="ECO:0000313" key="2">
    <source>
        <dbReference type="Proteomes" id="UP001629235"/>
    </source>
</evidence>
<dbReference type="EMBL" id="JAQQDW010000023">
    <property type="protein sequence ID" value="MFM0104512.1"/>
    <property type="molecule type" value="Genomic_DNA"/>
</dbReference>
<gene>
    <name evidence="1" type="ORF">PQR01_13730</name>
</gene>
<reference evidence="1 2" key="1">
    <citation type="journal article" date="2024" name="Chem. Sci.">
        <title>Discovery of megapolipeptins by genome mining of a Burkholderiales bacteria collection.</title>
        <authorList>
            <person name="Paulo B.S."/>
            <person name="Recchia M.J.J."/>
            <person name="Lee S."/>
            <person name="Fergusson C.H."/>
            <person name="Romanowski S.B."/>
            <person name="Hernandez A."/>
            <person name="Krull N."/>
            <person name="Liu D.Y."/>
            <person name="Cavanagh H."/>
            <person name="Bos A."/>
            <person name="Gray C.A."/>
            <person name="Murphy B.T."/>
            <person name="Linington R.G."/>
            <person name="Eustaquio A.S."/>
        </authorList>
    </citation>
    <scope>NUCLEOTIDE SEQUENCE [LARGE SCALE GENOMIC DNA]</scope>
    <source>
        <strain evidence="1 2">RL18-126-BIB-B</strain>
    </source>
</reference>
<evidence type="ECO:0000313" key="1">
    <source>
        <dbReference type="EMBL" id="MFM0104512.1"/>
    </source>
</evidence>
<accession>A0ACC7NAP9</accession>
<keyword evidence="2" id="KW-1185">Reference proteome</keyword>